<sequence>MRETAIGIDIGGTFTKFGLSDVDGNVLMEGSIPTYTHLEIKPFLDALSTAINDGLNQVHESFEILGIGIGAPNGNYYKGTIEHAPNLNWKGIVPFIDMFKAYYDLPMVLTNDANAAAIGEKVFGGAKDLNDFIVVTLGTGLGSGLVTRGKLIYGHDGLAGELGHTNVYPDGRECNCGKRGCLETYASASGIKRTVFKLLATNNDETPLRSYTYESLTAKKITEMALAGDPIALEAYEYTSDILGLKLADAAAVTSPEAIFLFGGLAKAGDILVKPTMKSFNEYLYPGYKGKINIRLSELMDRNAAVLGASALVWSEIVQNGAIQVPQQARAI</sequence>
<dbReference type="RefSeq" id="WP_069834772.1">
    <property type="nucleotide sequence ID" value="NZ_MDGQ01000004.1"/>
</dbReference>
<dbReference type="Pfam" id="PF00480">
    <property type="entry name" value="ROK"/>
    <property type="match status" value="1"/>
</dbReference>
<dbReference type="EMBL" id="MDGQ01000004">
    <property type="protein sequence ID" value="OEK05854.1"/>
    <property type="molecule type" value="Genomic_DNA"/>
</dbReference>
<dbReference type="Proteomes" id="UP000095552">
    <property type="component" value="Unassembled WGS sequence"/>
</dbReference>
<protein>
    <submittedName>
        <fullName evidence="2">Glucokinase</fullName>
    </submittedName>
</protein>
<dbReference type="PROSITE" id="PS01125">
    <property type="entry name" value="ROK"/>
    <property type="match status" value="1"/>
</dbReference>
<evidence type="ECO:0000256" key="1">
    <source>
        <dbReference type="ARBA" id="ARBA00006479"/>
    </source>
</evidence>
<dbReference type="InterPro" id="IPR043129">
    <property type="entry name" value="ATPase_NBD"/>
</dbReference>
<gene>
    <name evidence="2" type="ORF">BFP71_06975</name>
</gene>
<dbReference type="AlphaFoldDB" id="A0A1E5T397"/>
<proteinExistence type="inferred from homology"/>
<comment type="caution">
    <text evidence="2">The sequence shown here is derived from an EMBL/GenBank/DDBJ whole genome shotgun (WGS) entry which is preliminary data.</text>
</comment>
<comment type="similarity">
    <text evidence="1">Belongs to the ROK (NagC/XylR) family.</text>
</comment>
<organism evidence="2 3">
    <name type="scientific">Roseivirga misakiensis</name>
    <dbReference type="NCBI Taxonomy" id="1563681"/>
    <lineage>
        <taxon>Bacteria</taxon>
        <taxon>Pseudomonadati</taxon>
        <taxon>Bacteroidota</taxon>
        <taxon>Cytophagia</taxon>
        <taxon>Cytophagales</taxon>
        <taxon>Roseivirgaceae</taxon>
        <taxon>Roseivirga</taxon>
    </lineage>
</organism>
<evidence type="ECO:0000313" key="2">
    <source>
        <dbReference type="EMBL" id="OEK05854.1"/>
    </source>
</evidence>
<dbReference type="STRING" id="1563681.BFP71_06975"/>
<dbReference type="PANTHER" id="PTHR18964:SF149">
    <property type="entry name" value="BIFUNCTIONAL UDP-N-ACETYLGLUCOSAMINE 2-EPIMERASE_N-ACETYLMANNOSAMINE KINASE"/>
    <property type="match status" value="1"/>
</dbReference>
<keyword evidence="3" id="KW-1185">Reference proteome</keyword>
<dbReference type="GO" id="GO:0016301">
    <property type="term" value="F:kinase activity"/>
    <property type="evidence" value="ECO:0007669"/>
    <property type="project" value="UniProtKB-KW"/>
</dbReference>
<accession>A0A1E5T397</accession>
<name>A0A1E5T397_9BACT</name>
<evidence type="ECO:0000313" key="3">
    <source>
        <dbReference type="Proteomes" id="UP000095552"/>
    </source>
</evidence>
<dbReference type="OrthoDB" id="9810372at2"/>
<dbReference type="InterPro" id="IPR000600">
    <property type="entry name" value="ROK"/>
</dbReference>
<keyword evidence="2" id="KW-0418">Kinase</keyword>
<dbReference type="InterPro" id="IPR049874">
    <property type="entry name" value="ROK_cs"/>
</dbReference>
<reference evidence="2 3" key="1">
    <citation type="submission" date="2016-08" db="EMBL/GenBank/DDBJ databases">
        <title>Draft genome of Fabibacter sp. strain SK-8.</title>
        <authorList>
            <person name="Wong S.-K."/>
            <person name="Hamasaki K."/>
            <person name="Yoshizawa S."/>
        </authorList>
    </citation>
    <scope>NUCLEOTIDE SEQUENCE [LARGE SCALE GENOMIC DNA]</scope>
    <source>
        <strain evidence="2 3">SK-8</strain>
    </source>
</reference>
<dbReference type="Gene3D" id="3.30.420.40">
    <property type="match status" value="2"/>
</dbReference>
<dbReference type="PANTHER" id="PTHR18964">
    <property type="entry name" value="ROK (REPRESSOR, ORF, KINASE) FAMILY"/>
    <property type="match status" value="1"/>
</dbReference>
<dbReference type="SUPFAM" id="SSF53067">
    <property type="entry name" value="Actin-like ATPase domain"/>
    <property type="match status" value="1"/>
</dbReference>
<keyword evidence="2" id="KW-0808">Transferase</keyword>